<comment type="similarity">
    <text evidence="3 9">Belongs to the inositol monophosphatase superfamily.</text>
</comment>
<sequence length="267" mass="28438">MHPMLTIAIRAARDAGNIIVKAYGDPSKTKVEQKGTNDFVTNVDKEAEAAIIATIKKAYPEHTIIAKESGATTGTDTDYQWIIDPLNGTTNFVKGIPHFAVSIALHVKGKAEVAVIFDAIGDEIFSACRGKGAQLNGYRLRAGSAKDLSGTVLATSFPHNMKHQQETYLNIFGALFSECSDIRAAGCPALNLAYLAAGRIDGLWSMGQKPWETAAGNLIATESGAIVTDFAGGHDFFKSGNSVAASPRVLKDMLAKIRPNLTESLAK</sequence>
<evidence type="ECO:0000256" key="5">
    <source>
        <dbReference type="ARBA" id="ARBA00022801"/>
    </source>
</evidence>
<feature type="binding site" evidence="8">
    <location>
        <position position="84"/>
    </location>
    <ligand>
        <name>Mg(2+)</name>
        <dbReference type="ChEBI" id="CHEBI:18420"/>
        <label>1</label>
        <note>catalytic</note>
    </ligand>
</feature>
<dbReference type="CDD" id="cd01639">
    <property type="entry name" value="IMPase"/>
    <property type="match status" value="1"/>
</dbReference>
<dbReference type="FunFam" id="3.30.540.10:FF:000003">
    <property type="entry name" value="Inositol-1-monophosphatase"/>
    <property type="match status" value="1"/>
</dbReference>
<dbReference type="GeneID" id="61294139"/>
<comment type="catalytic activity">
    <reaction evidence="1 9">
        <text>a myo-inositol phosphate + H2O = myo-inositol + phosphate</text>
        <dbReference type="Rhea" id="RHEA:24056"/>
        <dbReference type="ChEBI" id="CHEBI:15377"/>
        <dbReference type="ChEBI" id="CHEBI:17268"/>
        <dbReference type="ChEBI" id="CHEBI:43474"/>
        <dbReference type="ChEBI" id="CHEBI:84139"/>
        <dbReference type="EC" id="3.1.3.25"/>
    </reaction>
</comment>
<dbReference type="GO" id="GO:0031564">
    <property type="term" value="P:transcription antitermination"/>
    <property type="evidence" value="ECO:0007669"/>
    <property type="project" value="UniProtKB-KW"/>
</dbReference>
<reference evidence="10 12" key="2">
    <citation type="submission" date="2016-11" db="EMBL/GenBank/DDBJ databases">
        <authorList>
            <person name="Klemetsen T."/>
        </authorList>
    </citation>
    <scope>NUCLEOTIDE SEQUENCE [LARGE SCALE GENOMIC DNA]</scope>
    <source>
        <strain evidence="10">MT 2528</strain>
    </source>
</reference>
<dbReference type="SUPFAM" id="SSF56655">
    <property type="entry name" value="Carbohydrate phosphatase"/>
    <property type="match status" value="1"/>
</dbReference>
<evidence type="ECO:0000313" key="13">
    <source>
        <dbReference type="Proteomes" id="UP000183794"/>
    </source>
</evidence>
<proteinExistence type="inferred from homology"/>
<dbReference type="GO" id="GO:0006020">
    <property type="term" value="P:inositol metabolic process"/>
    <property type="evidence" value="ECO:0007669"/>
    <property type="project" value="TreeGrafter"/>
</dbReference>
<dbReference type="InterPro" id="IPR033942">
    <property type="entry name" value="IMPase"/>
</dbReference>
<evidence type="ECO:0000256" key="8">
    <source>
        <dbReference type="PIRSR" id="PIRSR600760-2"/>
    </source>
</evidence>
<evidence type="ECO:0000256" key="1">
    <source>
        <dbReference type="ARBA" id="ARBA00001033"/>
    </source>
</evidence>
<dbReference type="PRINTS" id="PR01959">
    <property type="entry name" value="SBIMPHPHTASE"/>
</dbReference>
<dbReference type="PRINTS" id="PR00377">
    <property type="entry name" value="IMPHPHTASES"/>
</dbReference>
<evidence type="ECO:0000313" key="12">
    <source>
        <dbReference type="Proteomes" id="UP000182660"/>
    </source>
</evidence>
<evidence type="ECO:0000256" key="6">
    <source>
        <dbReference type="ARBA" id="ARBA00022814"/>
    </source>
</evidence>
<keyword evidence="6" id="KW-0805">Transcription regulation</keyword>
<dbReference type="EMBL" id="FPLJ01000013">
    <property type="protein sequence ID" value="SGY83285.1"/>
    <property type="molecule type" value="Genomic_DNA"/>
</dbReference>
<feature type="binding site" evidence="8">
    <location>
        <position position="86"/>
    </location>
    <ligand>
        <name>Mg(2+)</name>
        <dbReference type="ChEBI" id="CHEBI:18420"/>
        <label>1</label>
        <note>catalytic</note>
    </ligand>
</feature>
<keyword evidence="5 9" id="KW-0378">Hydrolase</keyword>
<dbReference type="InterPro" id="IPR022337">
    <property type="entry name" value="Inositol_monophosphatase_SuhB"/>
</dbReference>
<dbReference type="PATRIC" id="fig|80854.5.peg.715"/>
<evidence type="ECO:0000256" key="4">
    <source>
        <dbReference type="ARBA" id="ARBA00022723"/>
    </source>
</evidence>
<dbReference type="Pfam" id="PF00459">
    <property type="entry name" value="Inositol_P"/>
    <property type="match status" value="1"/>
</dbReference>
<evidence type="ECO:0000313" key="11">
    <source>
        <dbReference type="EMBL" id="SGY84406.1"/>
    </source>
</evidence>
<dbReference type="InterPro" id="IPR000760">
    <property type="entry name" value="Inositol_monophosphatase-like"/>
</dbReference>
<keyword evidence="6" id="KW-0804">Transcription</keyword>
<dbReference type="PANTHER" id="PTHR20854">
    <property type="entry name" value="INOSITOL MONOPHOSPHATASE"/>
    <property type="match status" value="1"/>
</dbReference>
<dbReference type="PANTHER" id="PTHR20854:SF4">
    <property type="entry name" value="INOSITOL-1-MONOPHOSPHATASE-RELATED"/>
    <property type="match status" value="1"/>
</dbReference>
<keyword evidence="6" id="KW-0889">Transcription antitermination</keyword>
<gene>
    <name evidence="10" type="ORF">MT2528_0406</name>
    <name evidence="11" type="ORF">NVI5450_0390</name>
</gene>
<dbReference type="AlphaFoldDB" id="A0A090IDI3"/>
<reference evidence="11 13" key="1">
    <citation type="submission" date="2016-11" db="EMBL/GenBank/DDBJ databases">
        <authorList>
            <person name="Jaros S."/>
            <person name="Januszkiewicz K."/>
            <person name="Wedrychowicz H."/>
        </authorList>
    </citation>
    <scope>NUCLEOTIDE SEQUENCE [LARGE SCALE GENOMIC DNA]</scope>
    <source>
        <strain evidence="11">NVI 5450</strain>
    </source>
</reference>
<dbReference type="HOGENOM" id="CLU_044118_0_4_6"/>
<dbReference type="EMBL" id="FPLD01000011">
    <property type="protein sequence ID" value="SGY84406.1"/>
    <property type="molecule type" value="Genomic_DNA"/>
</dbReference>
<comment type="cofactor">
    <cofactor evidence="2 8 9">
        <name>Mg(2+)</name>
        <dbReference type="ChEBI" id="CHEBI:18420"/>
    </cofactor>
</comment>
<organism evidence="11 13">
    <name type="scientific">Moritella viscosa</name>
    <dbReference type="NCBI Taxonomy" id="80854"/>
    <lineage>
        <taxon>Bacteria</taxon>
        <taxon>Pseudomonadati</taxon>
        <taxon>Pseudomonadota</taxon>
        <taxon>Gammaproteobacteria</taxon>
        <taxon>Alteromonadales</taxon>
        <taxon>Moritellaceae</taxon>
        <taxon>Moritella</taxon>
    </lineage>
</organism>
<evidence type="ECO:0000256" key="3">
    <source>
        <dbReference type="ARBA" id="ARBA00009759"/>
    </source>
</evidence>
<dbReference type="Proteomes" id="UP000183794">
    <property type="component" value="Unassembled WGS sequence"/>
</dbReference>
<dbReference type="OrthoDB" id="9785695at2"/>
<evidence type="ECO:0000256" key="9">
    <source>
        <dbReference type="RuleBase" id="RU364068"/>
    </source>
</evidence>
<dbReference type="GO" id="GO:0008934">
    <property type="term" value="F:inositol monophosphate 1-phosphatase activity"/>
    <property type="evidence" value="ECO:0007669"/>
    <property type="project" value="InterPro"/>
</dbReference>
<dbReference type="GO" id="GO:0007165">
    <property type="term" value="P:signal transduction"/>
    <property type="evidence" value="ECO:0007669"/>
    <property type="project" value="TreeGrafter"/>
</dbReference>
<protein>
    <recommendedName>
        <fullName evidence="9">Inositol-1-monophosphatase</fullName>
        <ecNumber evidence="9">3.1.3.25</ecNumber>
    </recommendedName>
</protein>
<evidence type="ECO:0000313" key="10">
    <source>
        <dbReference type="EMBL" id="SGY83285.1"/>
    </source>
</evidence>
<dbReference type="KEGG" id="mvs:MVIS_0683"/>
<name>A0A090IDI3_9GAMM</name>
<dbReference type="RefSeq" id="WP_045109119.1">
    <property type="nucleotide sequence ID" value="NZ_CAWQZC010000093.1"/>
</dbReference>
<evidence type="ECO:0000256" key="2">
    <source>
        <dbReference type="ARBA" id="ARBA00001946"/>
    </source>
</evidence>
<dbReference type="GO" id="GO:0046872">
    <property type="term" value="F:metal ion binding"/>
    <property type="evidence" value="ECO:0007669"/>
    <property type="project" value="UniProtKB-KW"/>
</dbReference>
<keyword evidence="7 8" id="KW-0460">Magnesium</keyword>
<dbReference type="EC" id="3.1.3.25" evidence="9"/>
<keyword evidence="4 8" id="KW-0479">Metal-binding</keyword>
<dbReference type="Proteomes" id="UP000182660">
    <property type="component" value="Unassembled WGS sequence"/>
</dbReference>
<dbReference type="STRING" id="80854.MVIS_0683"/>
<dbReference type="Gene3D" id="3.30.540.10">
    <property type="entry name" value="Fructose-1,6-Bisphosphatase, subunit A, domain 1"/>
    <property type="match status" value="1"/>
</dbReference>
<dbReference type="Gene3D" id="3.40.190.80">
    <property type="match status" value="1"/>
</dbReference>
<accession>A0A090IDI3</accession>
<dbReference type="NCBIfam" id="NF008027">
    <property type="entry name" value="PRK10757.1"/>
    <property type="match status" value="1"/>
</dbReference>
<evidence type="ECO:0000256" key="7">
    <source>
        <dbReference type="ARBA" id="ARBA00022842"/>
    </source>
</evidence>
<keyword evidence="12" id="KW-1185">Reference proteome</keyword>